<keyword evidence="3" id="KW-1185">Reference proteome</keyword>
<dbReference type="GO" id="GO:0016791">
    <property type="term" value="F:phosphatase activity"/>
    <property type="evidence" value="ECO:0007669"/>
    <property type="project" value="TreeGrafter"/>
</dbReference>
<dbReference type="Proteomes" id="UP000613840">
    <property type="component" value="Unassembled WGS sequence"/>
</dbReference>
<evidence type="ECO:0000313" key="2">
    <source>
        <dbReference type="EMBL" id="GGL79507.1"/>
    </source>
</evidence>
<feature type="binding site" evidence="1">
    <location>
        <position position="69"/>
    </location>
    <ligand>
        <name>substrate</name>
    </ligand>
</feature>
<name>A0A917SHD7_9ACTN</name>
<dbReference type="SMART" id="SM00855">
    <property type="entry name" value="PGAM"/>
    <property type="match status" value="1"/>
</dbReference>
<feature type="binding site" evidence="1">
    <location>
        <begin position="19"/>
        <end position="26"/>
    </location>
    <ligand>
        <name>substrate</name>
    </ligand>
</feature>
<dbReference type="Pfam" id="PF00300">
    <property type="entry name" value="His_Phos_1"/>
    <property type="match status" value="1"/>
</dbReference>
<reference evidence="2" key="1">
    <citation type="journal article" date="2014" name="Int. J. Syst. Evol. Microbiol.">
        <title>Complete genome sequence of Corynebacterium casei LMG S-19264T (=DSM 44701T), isolated from a smear-ripened cheese.</title>
        <authorList>
            <consortium name="US DOE Joint Genome Institute (JGI-PGF)"/>
            <person name="Walter F."/>
            <person name="Albersmeier A."/>
            <person name="Kalinowski J."/>
            <person name="Ruckert C."/>
        </authorList>
    </citation>
    <scope>NUCLEOTIDE SEQUENCE</scope>
    <source>
        <strain evidence="2">CGMCC 4.7306</strain>
    </source>
</reference>
<dbReference type="InterPro" id="IPR029033">
    <property type="entry name" value="His_PPase_superfam"/>
</dbReference>
<dbReference type="RefSeq" id="WP_188897568.1">
    <property type="nucleotide sequence ID" value="NZ_BMMZ01000014.1"/>
</dbReference>
<organism evidence="2 3">
    <name type="scientific">Microlunatus endophyticus</name>
    <dbReference type="NCBI Taxonomy" id="1716077"/>
    <lineage>
        <taxon>Bacteria</taxon>
        <taxon>Bacillati</taxon>
        <taxon>Actinomycetota</taxon>
        <taxon>Actinomycetes</taxon>
        <taxon>Propionibacteriales</taxon>
        <taxon>Propionibacteriaceae</taxon>
        <taxon>Microlunatus</taxon>
    </lineage>
</organism>
<proteinExistence type="predicted"/>
<comment type="caution">
    <text evidence="2">The sequence shown here is derived from an EMBL/GenBank/DDBJ whole genome shotgun (WGS) entry which is preliminary data.</text>
</comment>
<protein>
    <submittedName>
        <fullName evidence="2">Phosphoglycerate mutase</fullName>
    </submittedName>
</protein>
<evidence type="ECO:0000256" key="1">
    <source>
        <dbReference type="PIRSR" id="PIRSR613078-2"/>
    </source>
</evidence>
<accession>A0A917SHD7</accession>
<dbReference type="AlphaFoldDB" id="A0A917SHD7"/>
<dbReference type="PANTHER" id="PTHR48100:SF1">
    <property type="entry name" value="HISTIDINE PHOSPHATASE FAMILY PROTEIN-RELATED"/>
    <property type="match status" value="1"/>
</dbReference>
<dbReference type="InterPro" id="IPR050275">
    <property type="entry name" value="PGM_Phosphatase"/>
</dbReference>
<evidence type="ECO:0000313" key="3">
    <source>
        <dbReference type="Proteomes" id="UP000613840"/>
    </source>
</evidence>
<dbReference type="SUPFAM" id="SSF53254">
    <property type="entry name" value="Phosphoglycerate mutase-like"/>
    <property type="match status" value="1"/>
</dbReference>
<dbReference type="EMBL" id="BMMZ01000014">
    <property type="protein sequence ID" value="GGL79507.1"/>
    <property type="molecule type" value="Genomic_DNA"/>
</dbReference>
<reference evidence="2" key="2">
    <citation type="submission" date="2020-09" db="EMBL/GenBank/DDBJ databases">
        <authorList>
            <person name="Sun Q."/>
            <person name="Zhou Y."/>
        </authorList>
    </citation>
    <scope>NUCLEOTIDE SEQUENCE</scope>
    <source>
        <strain evidence="2">CGMCC 4.7306</strain>
    </source>
</reference>
<dbReference type="CDD" id="cd07067">
    <property type="entry name" value="HP_PGM_like"/>
    <property type="match status" value="1"/>
</dbReference>
<gene>
    <name evidence="2" type="primary">pgmA</name>
    <name evidence="2" type="ORF">GCM10011575_42290</name>
</gene>
<dbReference type="PANTHER" id="PTHR48100">
    <property type="entry name" value="BROAD-SPECIFICITY PHOSPHATASE YOR283W-RELATED"/>
    <property type="match status" value="1"/>
</dbReference>
<dbReference type="InterPro" id="IPR013078">
    <property type="entry name" value="His_Pase_superF_clade-1"/>
</dbReference>
<dbReference type="Gene3D" id="3.40.50.1240">
    <property type="entry name" value="Phosphoglycerate mutase-like"/>
    <property type="match status" value="1"/>
</dbReference>
<dbReference type="GO" id="GO:0005737">
    <property type="term" value="C:cytoplasm"/>
    <property type="evidence" value="ECO:0007669"/>
    <property type="project" value="TreeGrafter"/>
</dbReference>
<sequence>MVDIGEVHVPLTGAVIIVRHGRTALNIAGRLRGRLDPDLDMAGRREVNQLARRLASCNIRKIISSPLKRAQQTAVAIDQMHHVGVATDKRLIDRDYGEHAGALRTDLVAKWGTVDDAPGVEPVEDVVGRAASVLEDLQPELGGGIVVLVAHDAINQAMLAWLGVPGKVTQHTACWNLVTYDGLWNVKAIDQR</sequence>